<protein>
    <recommendedName>
        <fullName evidence="2">thioredoxin-dependent peroxiredoxin</fullName>
        <ecNumber evidence="2">1.11.1.24</ecNumber>
    </recommendedName>
    <alternativeName>
        <fullName evidence="8">Thioredoxin peroxidase</fullName>
    </alternativeName>
</protein>
<dbReference type="STRING" id="1257118.L8GRA1"/>
<dbReference type="InterPro" id="IPR050924">
    <property type="entry name" value="Peroxiredoxin_BCP/PrxQ"/>
</dbReference>
<evidence type="ECO:0000256" key="4">
    <source>
        <dbReference type="ARBA" id="ARBA00022862"/>
    </source>
</evidence>
<dbReference type="CDD" id="cd03017">
    <property type="entry name" value="PRX_BCP"/>
    <property type="match status" value="1"/>
</dbReference>
<dbReference type="KEGG" id="acan:ACA1_217360"/>
<evidence type="ECO:0000259" key="12">
    <source>
        <dbReference type="PROSITE" id="PS51352"/>
    </source>
</evidence>
<dbReference type="InterPro" id="IPR024706">
    <property type="entry name" value="Peroxiredoxin_AhpC-typ"/>
</dbReference>
<dbReference type="Gene3D" id="3.40.30.10">
    <property type="entry name" value="Glutaredoxin"/>
    <property type="match status" value="1"/>
</dbReference>
<dbReference type="InterPro" id="IPR036249">
    <property type="entry name" value="Thioredoxin-like_sf"/>
</dbReference>
<dbReference type="RefSeq" id="XP_004337186.1">
    <property type="nucleotide sequence ID" value="XM_004337138.1"/>
</dbReference>
<comment type="subunit">
    <text evidence="1">Monomer.</text>
</comment>
<dbReference type="GO" id="GO:0008379">
    <property type="term" value="F:thioredoxin peroxidase activity"/>
    <property type="evidence" value="ECO:0007669"/>
    <property type="project" value="TreeGrafter"/>
</dbReference>
<keyword evidence="6" id="KW-1015">Disulfide bond</keyword>
<dbReference type="GeneID" id="14915675"/>
<keyword evidence="4" id="KW-0049">Antioxidant</keyword>
<dbReference type="PANTHER" id="PTHR42801:SF4">
    <property type="entry name" value="AHPC_TSA FAMILY PROTEIN"/>
    <property type="match status" value="1"/>
</dbReference>
<dbReference type="OMA" id="MNTHADR"/>
<evidence type="ECO:0000256" key="6">
    <source>
        <dbReference type="ARBA" id="ARBA00023157"/>
    </source>
</evidence>
<feature type="domain" description="Thioredoxin" evidence="12">
    <location>
        <begin position="1"/>
        <end position="145"/>
    </location>
</feature>
<dbReference type="Proteomes" id="UP000011083">
    <property type="component" value="Unassembled WGS sequence"/>
</dbReference>
<dbReference type="SUPFAM" id="SSF52833">
    <property type="entry name" value="Thioredoxin-like"/>
    <property type="match status" value="1"/>
</dbReference>
<dbReference type="InterPro" id="IPR013766">
    <property type="entry name" value="Thioredoxin_domain"/>
</dbReference>
<dbReference type="Pfam" id="PF00578">
    <property type="entry name" value="AhpC-TSA"/>
    <property type="match status" value="1"/>
</dbReference>
<evidence type="ECO:0000256" key="11">
    <source>
        <dbReference type="PIRSR" id="PIRSR000239-1"/>
    </source>
</evidence>
<dbReference type="GO" id="GO:0034599">
    <property type="term" value="P:cellular response to oxidative stress"/>
    <property type="evidence" value="ECO:0007669"/>
    <property type="project" value="TreeGrafter"/>
</dbReference>
<evidence type="ECO:0000313" key="14">
    <source>
        <dbReference type="Proteomes" id="UP000011083"/>
    </source>
</evidence>
<dbReference type="GO" id="GO:0005737">
    <property type="term" value="C:cytoplasm"/>
    <property type="evidence" value="ECO:0007669"/>
    <property type="project" value="TreeGrafter"/>
</dbReference>
<dbReference type="OrthoDB" id="15334at2759"/>
<dbReference type="PIRSF" id="PIRSF000239">
    <property type="entry name" value="AHPC"/>
    <property type="match status" value="1"/>
</dbReference>
<dbReference type="EC" id="1.11.1.24" evidence="2"/>
<dbReference type="PROSITE" id="PS51352">
    <property type="entry name" value="THIOREDOXIN_2"/>
    <property type="match status" value="1"/>
</dbReference>
<proteinExistence type="inferred from homology"/>
<evidence type="ECO:0000256" key="9">
    <source>
        <dbReference type="ARBA" id="ARBA00038489"/>
    </source>
</evidence>
<comment type="similarity">
    <text evidence="9">Belongs to the peroxiredoxin family. BCP/PrxQ subfamily.</text>
</comment>
<gene>
    <name evidence="13" type="ORF">ACA1_217360</name>
</gene>
<evidence type="ECO:0000313" key="13">
    <source>
        <dbReference type="EMBL" id="ELR15173.1"/>
    </source>
</evidence>
<sequence length="145" mass="16111">MSLGDVAPSFALESDEGQVVHLHDFRGRSVVLFFYPGDFTSVCTKEAEHFRDSIDAFSAKGAVVLGVSKDPVESHRKFKKEHKLPFTLLSDLTGKVHRKYRVAGSLGGLLKGRKTFVIDKEGIIVHIFESALNWKMHVSEALAHC</sequence>
<evidence type="ECO:0000256" key="5">
    <source>
        <dbReference type="ARBA" id="ARBA00023002"/>
    </source>
</evidence>
<evidence type="ECO:0000256" key="8">
    <source>
        <dbReference type="ARBA" id="ARBA00032824"/>
    </source>
</evidence>
<keyword evidence="14" id="KW-1185">Reference proteome</keyword>
<evidence type="ECO:0000256" key="7">
    <source>
        <dbReference type="ARBA" id="ARBA00023284"/>
    </source>
</evidence>
<dbReference type="FunFam" id="3.40.30.10:FF:000007">
    <property type="entry name" value="Thioredoxin-dependent thiol peroxidase"/>
    <property type="match status" value="1"/>
</dbReference>
<keyword evidence="3" id="KW-0575">Peroxidase</keyword>
<dbReference type="GO" id="GO:0045454">
    <property type="term" value="P:cell redox homeostasis"/>
    <property type="evidence" value="ECO:0007669"/>
    <property type="project" value="TreeGrafter"/>
</dbReference>
<keyword evidence="7" id="KW-0676">Redox-active center</keyword>
<reference evidence="13 14" key="1">
    <citation type="journal article" date="2013" name="Genome Biol.">
        <title>Genome of Acanthamoeba castellanii highlights extensive lateral gene transfer and early evolution of tyrosine kinase signaling.</title>
        <authorList>
            <person name="Clarke M."/>
            <person name="Lohan A.J."/>
            <person name="Liu B."/>
            <person name="Lagkouvardos I."/>
            <person name="Roy S."/>
            <person name="Zafar N."/>
            <person name="Bertelli C."/>
            <person name="Schilde C."/>
            <person name="Kianianmomeni A."/>
            <person name="Burglin T.R."/>
            <person name="Frech C."/>
            <person name="Turcotte B."/>
            <person name="Kopec K.O."/>
            <person name="Synnott J.M."/>
            <person name="Choo C."/>
            <person name="Paponov I."/>
            <person name="Finkler A."/>
            <person name="Soon Heng Tan C."/>
            <person name="Hutchins A.P."/>
            <person name="Weinmeier T."/>
            <person name="Rattei T."/>
            <person name="Chu J.S."/>
            <person name="Gimenez G."/>
            <person name="Irimia M."/>
            <person name="Rigden D.J."/>
            <person name="Fitzpatrick D.A."/>
            <person name="Lorenzo-Morales J."/>
            <person name="Bateman A."/>
            <person name="Chiu C.H."/>
            <person name="Tang P."/>
            <person name="Hegemann P."/>
            <person name="Fromm H."/>
            <person name="Raoult D."/>
            <person name="Greub G."/>
            <person name="Miranda-Saavedra D."/>
            <person name="Chen N."/>
            <person name="Nash P."/>
            <person name="Ginger M.L."/>
            <person name="Horn M."/>
            <person name="Schaap P."/>
            <person name="Caler L."/>
            <person name="Loftus B."/>
        </authorList>
    </citation>
    <scope>NUCLEOTIDE SEQUENCE [LARGE SCALE GENOMIC DNA]</scope>
    <source>
        <strain evidence="13 14">Neff</strain>
    </source>
</reference>
<evidence type="ECO:0000256" key="1">
    <source>
        <dbReference type="ARBA" id="ARBA00011245"/>
    </source>
</evidence>
<dbReference type="AlphaFoldDB" id="L8GRA1"/>
<organism evidence="13 14">
    <name type="scientific">Acanthamoeba castellanii (strain ATCC 30010 / Neff)</name>
    <dbReference type="NCBI Taxonomy" id="1257118"/>
    <lineage>
        <taxon>Eukaryota</taxon>
        <taxon>Amoebozoa</taxon>
        <taxon>Discosea</taxon>
        <taxon>Longamoebia</taxon>
        <taxon>Centramoebida</taxon>
        <taxon>Acanthamoebidae</taxon>
        <taxon>Acanthamoeba</taxon>
    </lineage>
</organism>
<dbReference type="InterPro" id="IPR000866">
    <property type="entry name" value="AhpC/TSA"/>
</dbReference>
<dbReference type="EMBL" id="KB008036">
    <property type="protein sequence ID" value="ELR15173.1"/>
    <property type="molecule type" value="Genomic_DNA"/>
</dbReference>
<evidence type="ECO:0000256" key="10">
    <source>
        <dbReference type="ARBA" id="ARBA00049091"/>
    </source>
</evidence>
<dbReference type="VEuPathDB" id="AmoebaDB:ACA1_217360"/>
<dbReference type="PANTHER" id="PTHR42801">
    <property type="entry name" value="THIOREDOXIN-DEPENDENT PEROXIDE REDUCTASE"/>
    <property type="match status" value="1"/>
</dbReference>
<evidence type="ECO:0000256" key="2">
    <source>
        <dbReference type="ARBA" id="ARBA00013017"/>
    </source>
</evidence>
<name>L8GRA1_ACACF</name>
<accession>L8GRA1</accession>
<evidence type="ECO:0000256" key="3">
    <source>
        <dbReference type="ARBA" id="ARBA00022559"/>
    </source>
</evidence>
<keyword evidence="5" id="KW-0560">Oxidoreductase</keyword>
<comment type="catalytic activity">
    <reaction evidence="10">
        <text>a hydroperoxide + [thioredoxin]-dithiol = an alcohol + [thioredoxin]-disulfide + H2O</text>
        <dbReference type="Rhea" id="RHEA:62620"/>
        <dbReference type="Rhea" id="RHEA-COMP:10698"/>
        <dbReference type="Rhea" id="RHEA-COMP:10700"/>
        <dbReference type="ChEBI" id="CHEBI:15377"/>
        <dbReference type="ChEBI" id="CHEBI:29950"/>
        <dbReference type="ChEBI" id="CHEBI:30879"/>
        <dbReference type="ChEBI" id="CHEBI:35924"/>
        <dbReference type="ChEBI" id="CHEBI:50058"/>
        <dbReference type="EC" id="1.11.1.24"/>
    </reaction>
</comment>
<feature type="active site" description="Cysteine sulfenic acid (-SOH) intermediate; for peroxidase activity" evidence="11">
    <location>
        <position position="43"/>
    </location>
</feature>